<dbReference type="EMBL" id="LRPC01000031">
    <property type="protein sequence ID" value="KYG71919.1"/>
    <property type="molecule type" value="Genomic_DNA"/>
</dbReference>
<reference evidence="2 3" key="1">
    <citation type="submission" date="2016-01" db="EMBL/GenBank/DDBJ databases">
        <title>Genome sequencing of Roseivirga spongicola UST030701-084.</title>
        <authorList>
            <person name="Selvaratnam C."/>
            <person name="Thevarajoo S."/>
            <person name="Goh K.M."/>
            <person name="Ee R."/>
            <person name="Chan K.-G."/>
            <person name="Chong C.S."/>
        </authorList>
    </citation>
    <scope>NUCLEOTIDE SEQUENCE [LARGE SCALE GENOMIC DNA]</scope>
    <source>
        <strain evidence="2 3">UST030701-084</strain>
    </source>
</reference>
<dbReference type="RefSeq" id="WP_068225023.1">
    <property type="nucleotide sequence ID" value="NZ_CP139724.1"/>
</dbReference>
<dbReference type="InterPro" id="IPR014756">
    <property type="entry name" value="Ig_E-set"/>
</dbReference>
<dbReference type="OrthoDB" id="5451596at2"/>
<dbReference type="Proteomes" id="UP000075606">
    <property type="component" value="Unassembled WGS sequence"/>
</dbReference>
<feature type="domain" description="CBM20" evidence="1">
    <location>
        <begin position="8"/>
        <end position="102"/>
    </location>
</feature>
<dbReference type="PROSITE" id="PS51166">
    <property type="entry name" value="CBM20"/>
    <property type="match status" value="1"/>
</dbReference>
<keyword evidence="2" id="KW-0378">Hydrolase</keyword>
<name>A0A150WZK8_9BACT</name>
<dbReference type="CDD" id="cd07184">
    <property type="entry name" value="E_set_Isoamylase_like_N"/>
    <property type="match status" value="1"/>
</dbReference>
<keyword evidence="3" id="KW-1185">Reference proteome</keyword>
<comment type="caution">
    <text evidence="2">The sequence shown here is derived from an EMBL/GenBank/DDBJ whole genome shotgun (WGS) entry which is preliminary data.</text>
</comment>
<organism evidence="2 3">
    <name type="scientific">Roseivirga spongicola</name>
    <dbReference type="NCBI Taxonomy" id="333140"/>
    <lineage>
        <taxon>Bacteria</taxon>
        <taxon>Pseudomonadati</taxon>
        <taxon>Bacteroidota</taxon>
        <taxon>Cytophagia</taxon>
        <taxon>Cytophagales</taxon>
        <taxon>Roseivirgaceae</taxon>
        <taxon>Roseivirga</taxon>
    </lineage>
</organism>
<dbReference type="STRING" id="333140.AWW68_18075"/>
<dbReference type="InterPro" id="IPR032640">
    <property type="entry name" value="AMPK1_CBM"/>
</dbReference>
<dbReference type="GO" id="GO:0016787">
    <property type="term" value="F:hydrolase activity"/>
    <property type="evidence" value="ECO:0007669"/>
    <property type="project" value="UniProtKB-KW"/>
</dbReference>
<evidence type="ECO:0000313" key="2">
    <source>
        <dbReference type="EMBL" id="KYG71919.1"/>
    </source>
</evidence>
<dbReference type="Pfam" id="PF16561">
    <property type="entry name" value="AMPK1_CBM"/>
    <property type="match status" value="1"/>
</dbReference>
<proteinExistence type="predicted"/>
<dbReference type="AlphaFoldDB" id="A0A150WZK8"/>
<protein>
    <submittedName>
        <fullName evidence="2">Glycoside hydrolase</fullName>
    </submittedName>
</protein>
<dbReference type="InterPro" id="IPR002044">
    <property type="entry name" value="CBM20"/>
</dbReference>
<evidence type="ECO:0000313" key="3">
    <source>
        <dbReference type="Proteomes" id="UP000075606"/>
    </source>
</evidence>
<dbReference type="GO" id="GO:2001070">
    <property type="term" value="F:starch binding"/>
    <property type="evidence" value="ECO:0007669"/>
    <property type="project" value="InterPro"/>
</dbReference>
<sequence length="102" mass="11621">MSIKKQILKTKPQANVTFQLPAEAAEGAEKVTVVGEFNDWDTTATEMKKLKSGDFKATVKLATGKEYQFRYLIDGQKWENDWDADKYVPNQLTFEDNSVVEL</sequence>
<accession>A0A150WZK8</accession>
<dbReference type="Gene3D" id="2.60.40.10">
    <property type="entry name" value="Immunoglobulins"/>
    <property type="match status" value="1"/>
</dbReference>
<dbReference type="SUPFAM" id="SSF81296">
    <property type="entry name" value="E set domains"/>
    <property type="match status" value="1"/>
</dbReference>
<gene>
    <name evidence="2" type="ORF">AWW68_18075</name>
</gene>
<dbReference type="InterPro" id="IPR013783">
    <property type="entry name" value="Ig-like_fold"/>
</dbReference>
<evidence type="ECO:0000259" key="1">
    <source>
        <dbReference type="PROSITE" id="PS51166"/>
    </source>
</evidence>